<dbReference type="EMBL" id="CP109019">
    <property type="protein sequence ID" value="WUT83242.1"/>
    <property type="molecule type" value="Genomic_DNA"/>
</dbReference>
<dbReference type="InterPro" id="IPR058502">
    <property type="entry name" value="PLL-like_beta-prop"/>
</dbReference>
<dbReference type="Proteomes" id="UP001432060">
    <property type="component" value="Chromosome"/>
</dbReference>
<gene>
    <name evidence="4" type="ORF">OG515_14020</name>
</gene>
<feature type="signal peptide" evidence="2">
    <location>
        <begin position="1"/>
        <end position="31"/>
    </location>
</feature>
<reference evidence="4" key="1">
    <citation type="submission" date="2022-10" db="EMBL/GenBank/DDBJ databases">
        <title>The complete genomes of actinobacterial strains from the NBC collection.</title>
        <authorList>
            <person name="Joergensen T.S."/>
            <person name="Alvarez Arevalo M."/>
            <person name="Sterndorff E.B."/>
            <person name="Faurdal D."/>
            <person name="Vuksanovic O."/>
            <person name="Mourched A.-S."/>
            <person name="Charusanti P."/>
            <person name="Shaw S."/>
            <person name="Blin K."/>
            <person name="Weber T."/>
        </authorList>
    </citation>
    <scope>NUCLEOTIDE SEQUENCE</scope>
    <source>
        <strain evidence="4">NBC_00668</strain>
    </source>
</reference>
<dbReference type="PANTHER" id="PTHR12993:SF11">
    <property type="entry name" value="N-ACETYLGLUCOSAMINYL-PHOSPHATIDYLINOSITOL DE-N-ACETYLASE"/>
    <property type="match status" value="1"/>
</dbReference>
<dbReference type="PROSITE" id="PS51257">
    <property type="entry name" value="PROKAR_LIPOPROTEIN"/>
    <property type="match status" value="1"/>
</dbReference>
<dbReference type="Pfam" id="PF02585">
    <property type="entry name" value="PIG-L"/>
    <property type="match status" value="1"/>
</dbReference>
<organism evidence="4 5">
    <name type="scientific">Streptomyces melanogenes</name>
    <dbReference type="NCBI Taxonomy" id="67326"/>
    <lineage>
        <taxon>Bacteria</taxon>
        <taxon>Bacillati</taxon>
        <taxon>Actinomycetota</taxon>
        <taxon>Actinomycetes</taxon>
        <taxon>Kitasatosporales</taxon>
        <taxon>Streptomycetaceae</taxon>
        <taxon>Streptomyces</taxon>
    </lineage>
</organism>
<keyword evidence="2" id="KW-0732">Signal</keyword>
<keyword evidence="1" id="KW-0862">Zinc</keyword>
<evidence type="ECO:0000313" key="5">
    <source>
        <dbReference type="Proteomes" id="UP001432060"/>
    </source>
</evidence>
<feature type="chain" id="PRO_5045113016" evidence="2">
    <location>
        <begin position="32"/>
        <end position="719"/>
    </location>
</feature>
<name>A0ABZ1XK78_9ACTN</name>
<dbReference type="PANTHER" id="PTHR12993">
    <property type="entry name" value="N-ACETYLGLUCOSAMINYL-PHOSPHATIDYLINOSITOL DE-N-ACETYLASE-RELATED"/>
    <property type="match status" value="1"/>
</dbReference>
<evidence type="ECO:0000313" key="4">
    <source>
        <dbReference type="EMBL" id="WUT83242.1"/>
    </source>
</evidence>
<evidence type="ECO:0000259" key="3">
    <source>
        <dbReference type="Pfam" id="PF26607"/>
    </source>
</evidence>
<evidence type="ECO:0000256" key="1">
    <source>
        <dbReference type="ARBA" id="ARBA00022833"/>
    </source>
</evidence>
<protein>
    <submittedName>
        <fullName evidence="4">PIG-L family deacetylase</fullName>
    </submittedName>
</protein>
<dbReference type="SUPFAM" id="SSF102588">
    <property type="entry name" value="LmbE-like"/>
    <property type="match status" value="1"/>
</dbReference>
<proteinExistence type="predicted"/>
<dbReference type="InterPro" id="IPR024078">
    <property type="entry name" value="LmbE-like_dom_sf"/>
</dbReference>
<keyword evidence="5" id="KW-1185">Reference proteome</keyword>
<dbReference type="InterPro" id="IPR003737">
    <property type="entry name" value="GlcNAc_PI_deacetylase-related"/>
</dbReference>
<dbReference type="Pfam" id="PF26607">
    <property type="entry name" value="DUF8189"/>
    <property type="match status" value="1"/>
</dbReference>
<dbReference type="RefSeq" id="WP_329398757.1">
    <property type="nucleotide sequence ID" value="NZ_CP109019.1"/>
</dbReference>
<feature type="domain" description="PLL-like beta propeller" evidence="3">
    <location>
        <begin position="377"/>
        <end position="599"/>
    </location>
</feature>
<dbReference type="Gene3D" id="3.40.50.10320">
    <property type="entry name" value="LmbE-like"/>
    <property type="match status" value="1"/>
</dbReference>
<dbReference type="SUPFAM" id="SSF89372">
    <property type="entry name" value="Fucose-specific lectin"/>
    <property type="match status" value="1"/>
</dbReference>
<evidence type="ECO:0000256" key="2">
    <source>
        <dbReference type="SAM" id="SignalP"/>
    </source>
</evidence>
<accession>A0ABZ1XK78</accession>
<sequence>MGRWPMMGRQTASRRTVLASLAGVVAAGAIAGCDSKHPSARGAAVTSEPPKPVSLLPVDHRSSFDTPGRPLAMAIVAHPDDDLFFMNPDTLHTIERGVPVVSVYVTGGGSFGVNQAPGEPKAHPDVPAYVSARQQGLRQAYARMLGATLFTPWTRTALKLPGGREAELNVLEYNGRRAELIFLGVRMHEKTGRGWVGMTQLWNTPGVVLRTQPTPESPVREKYTYSRDELTEALLFLMRKYRPTLVRTLDPDPDAQVHDKLHPRGSDQVGYSDHPDHTAVALFTWRALAQWGQGSAQGSRTPGFLTEAFRGYYNQRWPYNLPSDTVHQKTEYLNAYGGASSWQCGNGSGCGDYSVGLNGVLKSKKGWVRSTHRRYPTAGPKVVVDKDGRMTAYAVLGTRAARWRESGPFSGGWGTAEDLGGGPLAPALSAIAAPDGRHLVFGLRFTDLGPTDKDDTREIVVLQQKSVGGEFEQQWTSLGNPETDPRRSRLTGPPTAIAAPDGTVHVFVRNAAKGVSTRIRDKQGTWSPWQKLAGGGQIQEGLAAAVDGDGRVHVFGSAFGWVEHWAQKDAGGAMVRAARGLKTRPGDAPDAVTAKDGSVLLAYHKPSSDQVNVAQLRGGQAGRWTELPDQKVTGYGPVALVDGQDLATGGIMLSSRSGTGSIEMVDSGKQVTLHGDASSGFMVGAPAVVQGASEGVALVTLGLNTTPAVTRVPPRAGTV</sequence>